<feature type="compositionally biased region" description="Low complexity" evidence="1">
    <location>
        <begin position="705"/>
        <end position="725"/>
    </location>
</feature>
<dbReference type="Gene3D" id="2.60.120.260">
    <property type="entry name" value="Galactose-binding domain-like"/>
    <property type="match status" value="1"/>
</dbReference>
<reference evidence="3" key="1">
    <citation type="submission" date="2023-11" db="EMBL/GenBank/DDBJ databases">
        <authorList>
            <person name="De Vega J J."/>
            <person name="De Vega J J."/>
        </authorList>
    </citation>
    <scope>NUCLEOTIDE SEQUENCE</scope>
</reference>
<feature type="compositionally biased region" description="Basic and acidic residues" evidence="1">
    <location>
        <begin position="517"/>
        <end position="532"/>
    </location>
</feature>
<evidence type="ECO:0008006" key="5">
    <source>
        <dbReference type="Google" id="ProtNLM"/>
    </source>
</evidence>
<keyword evidence="2" id="KW-0472">Membrane</keyword>
<protein>
    <recommendedName>
        <fullName evidence="5">Transmembrane protein</fullName>
    </recommendedName>
</protein>
<evidence type="ECO:0000313" key="4">
    <source>
        <dbReference type="Proteomes" id="UP001295794"/>
    </source>
</evidence>
<dbReference type="AlphaFoldDB" id="A0AAD2K6B8"/>
<keyword evidence="2" id="KW-0812">Transmembrane</keyword>
<feature type="compositionally biased region" description="Low complexity" evidence="1">
    <location>
        <begin position="688"/>
        <end position="697"/>
    </location>
</feature>
<feature type="region of interest" description="Disordered" evidence="1">
    <location>
        <begin position="501"/>
        <end position="633"/>
    </location>
</feature>
<keyword evidence="2" id="KW-1133">Transmembrane helix</keyword>
<evidence type="ECO:0000313" key="3">
    <source>
        <dbReference type="EMBL" id="CAK5281396.1"/>
    </source>
</evidence>
<feature type="compositionally biased region" description="Pro residues" evidence="1">
    <location>
        <begin position="504"/>
        <end position="513"/>
    </location>
</feature>
<comment type="caution">
    <text evidence="3">The sequence shown here is derived from an EMBL/GenBank/DDBJ whole genome shotgun (WGS) entry which is preliminary data.</text>
</comment>
<dbReference type="EMBL" id="CAVNYO010000444">
    <property type="protein sequence ID" value="CAK5281396.1"/>
    <property type="molecule type" value="Genomic_DNA"/>
</dbReference>
<name>A0AAD2K6B8_9AGAR</name>
<feature type="compositionally biased region" description="Basic and acidic residues" evidence="1">
    <location>
        <begin position="437"/>
        <end position="452"/>
    </location>
</feature>
<feature type="region of interest" description="Disordered" evidence="1">
    <location>
        <begin position="648"/>
        <end position="746"/>
    </location>
</feature>
<feature type="transmembrane region" description="Helical" evidence="2">
    <location>
        <begin position="307"/>
        <end position="330"/>
    </location>
</feature>
<gene>
    <name evidence="3" type="ORF">MYCIT1_LOCUS32485</name>
</gene>
<accession>A0AAD2K6B8</accession>
<sequence length="818" mass="85798">MSNVVQFSVDDSSPTISYFPFGDTLTGSPDLTAGWNPSRGGDLGLSDLASGAGSGKSLHVTSLDGAAFQVSWKGTGITLYGNATHSTYTIAVDGSTLDASSSADLANGVLASIGHLPDLEHTLRLVVHAQDTTAIVEFDRAEISAPVSPANISTSSLSDQFLDDTTDFAFHGQWSFANGSHESSPRETVFRLASRERLGAHRLDIASCGTLMNVCRYSVTLDGNLTTSYSAQSSLTDGNSILYYASGLDATVAHNVQVVNTQGSALVLQAHGAQVFGISGSGTETNSSSPVMVLSTKAESDLSSGTIAALVLAGILLFFIITLTALYFMIYRPMRNRQRLVLDITRPGFLKKSFSYEDESIIEAGPSRRSGFLRWKEDVEGGLGSLGRGALGIVFRHSDSSGSRRPSAAGTLSSRGRESSSEGPKSTASSGHASKGKGRETGKWSWGREKPLPARSLVQLPPDPARESHLAPSGISSLSYLTGPISPIPAVVPPDYRASLPLAVPQPPSPPAASPGLDDRGSVRQVDADDHQSVLGDGTARIALRSLSPRTSETLDAVATAAKPRKKRRRKDSDGLAADTPTVALRTTSPFHVDFDGGDERRKSNQSRVRFFSKQKGDSSSESQGRTRNKGRRRLHALEASFLDFASSSDGSTMTRSIDRSSSSFSAGPASHWSIGGASSSMLPTAPPQTQTQTQTQGLTSRWSATTAAPSTEAAGATADSSADSFPFPVSMPGSPEGQRLSSLNAHPYGLGSDDVTSLADSLPVSISEICFRPGHASSSVGHPPLPEAPQPPGSSFIVQRVLGASFLPSASSAPTRI</sequence>
<feature type="compositionally biased region" description="Pro residues" evidence="1">
    <location>
        <begin position="784"/>
        <end position="793"/>
    </location>
</feature>
<feature type="region of interest" description="Disordered" evidence="1">
    <location>
        <begin position="776"/>
        <end position="795"/>
    </location>
</feature>
<keyword evidence="4" id="KW-1185">Reference proteome</keyword>
<feature type="compositionally biased region" description="Low complexity" evidence="1">
    <location>
        <begin position="652"/>
        <end position="674"/>
    </location>
</feature>
<proteinExistence type="predicted"/>
<feature type="region of interest" description="Disordered" evidence="1">
    <location>
        <begin position="397"/>
        <end position="471"/>
    </location>
</feature>
<dbReference type="Proteomes" id="UP001295794">
    <property type="component" value="Unassembled WGS sequence"/>
</dbReference>
<evidence type="ECO:0000256" key="1">
    <source>
        <dbReference type="SAM" id="MobiDB-lite"/>
    </source>
</evidence>
<organism evidence="3 4">
    <name type="scientific">Mycena citricolor</name>
    <dbReference type="NCBI Taxonomy" id="2018698"/>
    <lineage>
        <taxon>Eukaryota</taxon>
        <taxon>Fungi</taxon>
        <taxon>Dikarya</taxon>
        <taxon>Basidiomycota</taxon>
        <taxon>Agaricomycotina</taxon>
        <taxon>Agaricomycetes</taxon>
        <taxon>Agaricomycetidae</taxon>
        <taxon>Agaricales</taxon>
        <taxon>Marasmiineae</taxon>
        <taxon>Mycenaceae</taxon>
        <taxon>Mycena</taxon>
    </lineage>
</organism>
<evidence type="ECO:0000256" key="2">
    <source>
        <dbReference type="SAM" id="Phobius"/>
    </source>
</evidence>
<feature type="compositionally biased region" description="Basic and acidic residues" evidence="1">
    <location>
        <begin position="593"/>
        <end position="603"/>
    </location>
</feature>